<accession>A0ABN7ZI83</accession>
<reference evidence="1 2" key="1">
    <citation type="submission" date="2021-08" db="EMBL/GenBank/DDBJ databases">
        <authorList>
            <person name="Peeters C."/>
        </authorList>
    </citation>
    <scope>NUCLEOTIDE SEQUENCE [LARGE SCALE GENOMIC DNA]</scope>
    <source>
        <strain evidence="1 2">LMG 32289</strain>
    </source>
</reference>
<dbReference type="EMBL" id="CAJZAG010000012">
    <property type="protein sequence ID" value="CAG9184416.1"/>
    <property type="molecule type" value="Genomic_DNA"/>
</dbReference>
<dbReference type="Proteomes" id="UP000706525">
    <property type="component" value="Unassembled WGS sequence"/>
</dbReference>
<dbReference type="RefSeq" id="WP_223994290.1">
    <property type="nucleotide sequence ID" value="NZ_CAJZAG010000012.1"/>
</dbReference>
<gene>
    <name evidence="1" type="ORF">LMG32289_05611</name>
</gene>
<protein>
    <submittedName>
        <fullName evidence="1">Uncharacterized protein</fullName>
    </submittedName>
</protein>
<sequence>MPCYLHTTKPASRAEFDQWTLMGYLGTWEAYCTAKNRTAGQNSFLCGELGPHCADCADVGAYLCDYPVGDGKTCDRSMCDSHAHEIAHELHYCDAHYKMWEVFKQAGGVDAALRNVIAYKTEK</sequence>
<proteinExistence type="predicted"/>
<keyword evidence="2" id="KW-1185">Reference proteome</keyword>
<comment type="caution">
    <text evidence="1">The sequence shown here is derived from an EMBL/GenBank/DDBJ whole genome shotgun (WGS) entry which is preliminary data.</text>
</comment>
<evidence type="ECO:0000313" key="2">
    <source>
        <dbReference type="Proteomes" id="UP000706525"/>
    </source>
</evidence>
<organism evidence="1 2">
    <name type="scientific">Cupriavidus pampae</name>
    <dbReference type="NCBI Taxonomy" id="659251"/>
    <lineage>
        <taxon>Bacteria</taxon>
        <taxon>Pseudomonadati</taxon>
        <taxon>Pseudomonadota</taxon>
        <taxon>Betaproteobacteria</taxon>
        <taxon>Burkholderiales</taxon>
        <taxon>Burkholderiaceae</taxon>
        <taxon>Cupriavidus</taxon>
    </lineage>
</organism>
<evidence type="ECO:0000313" key="1">
    <source>
        <dbReference type="EMBL" id="CAG9184416.1"/>
    </source>
</evidence>
<name>A0ABN7ZI83_9BURK</name>